<evidence type="ECO:0000313" key="2">
    <source>
        <dbReference type="EMBL" id="EDT16661.1"/>
    </source>
</evidence>
<proteinExistence type="predicted"/>
<gene>
    <name evidence="2" type="ORF">AC3_0512</name>
</gene>
<dbReference type="Proteomes" id="UP000005337">
    <property type="component" value="Unassembled WGS sequence"/>
</dbReference>
<organism evidence="2 3">
    <name type="scientific">Clostridium perfringens E str. JGS1987</name>
    <dbReference type="NCBI Taxonomy" id="451755"/>
    <lineage>
        <taxon>Bacteria</taxon>
        <taxon>Bacillati</taxon>
        <taxon>Bacillota</taxon>
        <taxon>Clostridia</taxon>
        <taxon>Eubacteriales</taxon>
        <taxon>Clostridiaceae</taxon>
        <taxon>Clostridium</taxon>
    </lineage>
</organism>
<evidence type="ECO:0000256" key="1">
    <source>
        <dbReference type="SAM" id="MobiDB-lite"/>
    </source>
</evidence>
<evidence type="ECO:0000313" key="3">
    <source>
        <dbReference type="Proteomes" id="UP000005337"/>
    </source>
</evidence>
<dbReference type="AlphaFoldDB" id="B1BNR7"/>
<reference evidence="2 3" key="1">
    <citation type="submission" date="2007-07" db="EMBL/GenBank/DDBJ databases">
        <title>Annotation of Clostridium perfringens E str. JGS1987.</title>
        <authorList>
            <person name="Paulsen I."/>
            <person name="Sebastian Y."/>
        </authorList>
    </citation>
    <scope>NUCLEOTIDE SEQUENCE [LARGE SCALE GENOMIC DNA]</scope>
    <source>
        <strain evidence="3">E str. JGS1987</strain>
    </source>
</reference>
<name>B1BNR7_CLOPF</name>
<dbReference type="EMBL" id="ABDW01000001">
    <property type="protein sequence ID" value="EDT16661.1"/>
    <property type="molecule type" value="Genomic_DNA"/>
</dbReference>
<feature type="region of interest" description="Disordered" evidence="1">
    <location>
        <begin position="16"/>
        <end position="50"/>
    </location>
</feature>
<sequence length="50" mass="5698">MNKNMEMMKKLIEEKKNKGKNTKSNIRAQKTIGFVQGGRKRNNGGGLFDK</sequence>
<accession>B1BNR7</accession>
<comment type="caution">
    <text evidence="2">The sequence shown here is derived from an EMBL/GenBank/DDBJ whole genome shotgun (WGS) entry which is preliminary data.</text>
</comment>
<protein>
    <submittedName>
        <fullName evidence="2">Uncharacterized protein</fullName>
    </submittedName>
</protein>
<dbReference type="RefSeq" id="WP_003461099.1">
    <property type="nucleotide sequence ID" value="NZ_ABDW01000001.1"/>
</dbReference>